<name>A0A087UUX6_STEMI</name>
<sequence>MAADLAFGTVPPFYREMYDILCPNQESCVDQDMFIKLLVKSSLPKQTLSQIWDLVDTRQGYLSRTGLYKALALVAFAQQG</sequence>
<evidence type="ECO:0000313" key="2">
    <source>
        <dbReference type="EMBL" id="KFM81165.1"/>
    </source>
</evidence>
<dbReference type="SUPFAM" id="SSF47473">
    <property type="entry name" value="EF-hand"/>
    <property type="match status" value="1"/>
</dbReference>
<protein>
    <recommendedName>
        <fullName evidence="1">EH domain-containing protein</fullName>
    </recommendedName>
</protein>
<feature type="non-terminal residue" evidence="2">
    <location>
        <position position="80"/>
    </location>
</feature>
<dbReference type="STRING" id="407821.A0A087UUX6"/>
<organism evidence="2 3">
    <name type="scientific">Stegodyphus mimosarum</name>
    <name type="common">African social velvet spider</name>
    <dbReference type="NCBI Taxonomy" id="407821"/>
    <lineage>
        <taxon>Eukaryota</taxon>
        <taxon>Metazoa</taxon>
        <taxon>Ecdysozoa</taxon>
        <taxon>Arthropoda</taxon>
        <taxon>Chelicerata</taxon>
        <taxon>Arachnida</taxon>
        <taxon>Araneae</taxon>
        <taxon>Araneomorphae</taxon>
        <taxon>Entelegynae</taxon>
        <taxon>Eresoidea</taxon>
        <taxon>Eresidae</taxon>
        <taxon>Stegodyphus</taxon>
    </lineage>
</organism>
<dbReference type="InterPro" id="IPR011992">
    <property type="entry name" value="EF-hand-dom_pair"/>
</dbReference>
<dbReference type="Pfam" id="PF12763">
    <property type="entry name" value="EH"/>
    <property type="match status" value="1"/>
</dbReference>
<dbReference type="GO" id="GO:0006886">
    <property type="term" value="P:intracellular protein transport"/>
    <property type="evidence" value="ECO:0007669"/>
    <property type="project" value="TreeGrafter"/>
</dbReference>
<feature type="domain" description="EH" evidence="1">
    <location>
        <begin position="14"/>
        <end position="55"/>
    </location>
</feature>
<dbReference type="InterPro" id="IPR028662">
    <property type="entry name" value="SNX8/Mvp1"/>
</dbReference>
<dbReference type="GO" id="GO:0005829">
    <property type="term" value="C:cytosol"/>
    <property type="evidence" value="ECO:0007669"/>
    <property type="project" value="GOC"/>
</dbReference>
<gene>
    <name evidence="2" type="ORF">X975_10439</name>
</gene>
<dbReference type="GO" id="GO:0034498">
    <property type="term" value="P:early endosome to Golgi transport"/>
    <property type="evidence" value="ECO:0007669"/>
    <property type="project" value="TreeGrafter"/>
</dbReference>
<dbReference type="GO" id="GO:0035091">
    <property type="term" value="F:phosphatidylinositol binding"/>
    <property type="evidence" value="ECO:0007669"/>
    <property type="project" value="InterPro"/>
</dbReference>
<dbReference type="OrthoDB" id="10064318at2759"/>
<dbReference type="AlphaFoldDB" id="A0A087UUX6"/>
<accession>A0A087UUX6</accession>
<evidence type="ECO:0000259" key="1">
    <source>
        <dbReference type="PROSITE" id="PS50031"/>
    </source>
</evidence>
<dbReference type="PROSITE" id="PS50031">
    <property type="entry name" value="EH"/>
    <property type="match status" value="1"/>
</dbReference>
<dbReference type="EMBL" id="KK121769">
    <property type="protein sequence ID" value="KFM81165.1"/>
    <property type="molecule type" value="Genomic_DNA"/>
</dbReference>
<reference evidence="2 3" key="1">
    <citation type="submission" date="2013-11" db="EMBL/GenBank/DDBJ databases">
        <title>Genome sequencing of Stegodyphus mimosarum.</title>
        <authorList>
            <person name="Bechsgaard J."/>
        </authorList>
    </citation>
    <scope>NUCLEOTIDE SEQUENCE [LARGE SCALE GENOMIC DNA]</scope>
</reference>
<dbReference type="InterPro" id="IPR000261">
    <property type="entry name" value="EH_dom"/>
</dbReference>
<dbReference type="PANTHER" id="PTHR46571:SF1">
    <property type="entry name" value="SORTING NEXIN-8"/>
    <property type="match status" value="1"/>
</dbReference>
<keyword evidence="3" id="KW-1185">Reference proteome</keyword>
<dbReference type="GO" id="GO:0031901">
    <property type="term" value="C:early endosome membrane"/>
    <property type="evidence" value="ECO:0007669"/>
    <property type="project" value="TreeGrafter"/>
</dbReference>
<proteinExistence type="predicted"/>
<dbReference type="PANTHER" id="PTHR46571">
    <property type="entry name" value="SORTING NEXIN-8"/>
    <property type="match status" value="1"/>
</dbReference>
<evidence type="ECO:0000313" key="3">
    <source>
        <dbReference type="Proteomes" id="UP000054359"/>
    </source>
</evidence>
<dbReference type="Gene3D" id="1.10.238.10">
    <property type="entry name" value="EF-hand"/>
    <property type="match status" value="1"/>
</dbReference>
<dbReference type="Proteomes" id="UP000054359">
    <property type="component" value="Unassembled WGS sequence"/>
</dbReference>